<sequence length="362" mass="42178">MDSVPISFWEEIFSNDTLAWQFHEIENNFPEPWKTLAKKYASKRLHFNVSFPPGHGEWSCWMEILRGHDYKKTLDYILALGRRYVRCRSITIGEQIDPQFATEICRRKEDFTDKLLPLLIRKPPLNLAFWCQCPRETVVAYLDIFQHTFVFGSLDIPYCGQQSVDFLAAQLSNNPFLRILYLVSSIDPWPHTEVNEELVVQFLTSEKYVSEEERRVSIHSRVYEQDESALKVTLKMVKAAFDKWYQSEIRRVNVGGPVGVTMEEILSLPVPEDVERTEAVSMGSEGNASFVRFFRAEGSCLMCNFNEGLYFYVEGIHQKTQLPFNEADHYFDFEADSEWCSDGYYKEWPEPAHDDDRSDASS</sequence>
<dbReference type="AlphaFoldDB" id="A0A1I7ZTD0"/>
<protein>
    <submittedName>
        <fullName evidence="2">Uncharacterized protein</fullName>
    </submittedName>
</protein>
<reference evidence="2" key="1">
    <citation type="submission" date="2016-11" db="UniProtKB">
        <authorList>
            <consortium name="WormBaseParasite"/>
        </authorList>
    </citation>
    <scope>IDENTIFICATION</scope>
</reference>
<organism evidence="1 2">
    <name type="scientific">Steinernema glaseri</name>
    <dbReference type="NCBI Taxonomy" id="37863"/>
    <lineage>
        <taxon>Eukaryota</taxon>
        <taxon>Metazoa</taxon>
        <taxon>Ecdysozoa</taxon>
        <taxon>Nematoda</taxon>
        <taxon>Chromadorea</taxon>
        <taxon>Rhabditida</taxon>
        <taxon>Tylenchina</taxon>
        <taxon>Panagrolaimomorpha</taxon>
        <taxon>Strongyloidoidea</taxon>
        <taxon>Steinernematidae</taxon>
        <taxon>Steinernema</taxon>
    </lineage>
</organism>
<keyword evidence="1" id="KW-1185">Reference proteome</keyword>
<evidence type="ECO:0000313" key="1">
    <source>
        <dbReference type="Proteomes" id="UP000095287"/>
    </source>
</evidence>
<name>A0A1I7ZTD0_9BILA</name>
<proteinExistence type="predicted"/>
<dbReference type="WBParaSite" id="L893_g2933.t1">
    <property type="protein sequence ID" value="L893_g2933.t1"/>
    <property type="gene ID" value="L893_g2933"/>
</dbReference>
<evidence type="ECO:0000313" key="2">
    <source>
        <dbReference type="WBParaSite" id="L893_g2933.t1"/>
    </source>
</evidence>
<accession>A0A1I7ZTD0</accession>
<dbReference type="Proteomes" id="UP000095287">
    <property type="component" value="Unplaced"/>
</dbReference>